<proteinExistence type="predicted"/>
<accession>A0AAV4AKN0</accession>
<comment type="caution">
    <text evidence="1">The sequence shown here is derived from an EMBL/GenBank/DDBJ whole genome shotgun (WGS) entry which is preliminary data.</text>
</comment>
<organism evidence="1 2">
    <name type="scientific">Plakobranchus ocellatus</name>
    <dbReference type="NCBI Taxonomy" id="259542"/>
    <lineage>
        <taxon>Eukaryota</taxon>
        <taxon>Metazoa</taxon>
        <taxon>Spiralia</taxon>
        <taxon>Lophotrochozoa</taxon>
        <taxon>Mollusca</taxon>
        <taxon>Gastropoda</taxon>
        <taxon>Heterobranchia</taxon>
        <taxon>Euthyneura</taxon>
        <taxon>Panpulmonata</taxon>
        <taxon>Sacoglossa</taxon>
        <taxon>Placobranchoidea</taxon>
        <taxon>Plakobranchidae</taxon>
        <taxon>Plakobranchus</taxon>
    </lineage>
</organism>
<dbReference type="AlphaFoldDB" id="A0AAV4AKN0"/>
<reference evidence="1 2" key="1">
    <citation type="journal article" date="2021" name="Elife">
        <title>Chloroplast acquisition without the gene transfer in kleptoplastic sea slugs, Plakobranchus ocellatus.</title>
        <authorList>
            <person name="Maeda T."/>
            <person name="Takahashi S."/>
            <person name="Yoshida T."/>
            <person name="Shimamura S."/>
            <person name="Takaki Y."/>
            <person name="Nagai Y."/>
            <person name="Toyoda A."/>
            <person name="Suzuki Y."/>
            <person name="Arimoto A."/>
            <person name="Ishii H."/>
            <person name="Satoh N."/>
            <person name="Nishiyama T."/>
            <person name="Hasebe M."/>
            <person name="Maruyama T."/>
            <person name="Minagawa J."/>
            <person name="Obokata J."/>
            <person name="Shigenobu S."/>
        </authorList>
    </citation>
    <scope>NUCLEOTIDE SEQUENCE [LARGE SCALE GENOMIC DNA]</scope>
</reference>
<evidence type="ECO:0000313" key="1">
    <source>
        <dbReference type="EMBL" id="GFO08284.1"/>
    </source>
</evidence>
<keyword evidence="2" id="KW-1185">Reference proteome</keyword>
<protein>
    <submittedName>
        <fullName evidence="1">Uncharacterized protein</fullName>
    </submittedName>
</protein>
<evidence type="ECO:0000313" key="2">
    <source>
        <dbReference type="Proteomes" id="UP000735302"/>
    </source>
</evidence>
<gene>
    <name evidence="1" type="ORF">PoB_003478900</name>
</gene>
<dbReference type="Proteomes" id="UP000735302">
    <property type="component" value="Unassembled WGS sequence"/>
</dbReference>
<dbReference type="EMBL" id="BLXT01003952">
    <property type="protein sequence ID" value="GFO08284.1"/>
    <property type="molecule type" value="Genomic_DNA"/>
</dbReference>
<name>A0AAV4AKN0_9GAST</name>
<sequence>MFDQETKTIARHKLKNRKQSITETFTNFIKDMKMILMDCNYENPEDILIYHITDGVFDIKLQEKLDRGERLTLAKAIELGQQHHKSIKSIEMSP</sequence>